<dbReference type="AlphaFoldDB" id="A0A848GJB7"/>
<accession>A0A848GJB7</accession>
<organism evidence="1 2">
    <name type="scientific">Chitinophaga fulva</name>
    <dbReference type="NCBI Taxonomy" id="2728842"/>
    <lineage>
        <taxon>Bacteria</taxon>
        <taxon>Pseudomonadati</taxon>
        <taxon>Bacteroidota</taxon>
        <taxon>Chitinophagia</taxon>
        <taxon>Chitinophagales</taxon>
        <taxon>Chitinophagaceae</taxon>
        <taxon>Chitinophaga</taxon>
    </lineage>
</organism>
<evidence type="ECO:0000313" key="1">
    <source>
        <dbReference type="EMBL" id="NML37489.1"/>
    </source>
</evidence>
<proteinExistence type="predicted"/>
<protein>
    <submittedName>
        <fullName evidence="1">Uncharacterized protein</fullName>
    </submittedName>
</protein>
<evidence type="ECO:0000313" key="2">
    <source>
        <dbReference type="Proteomes" id="UP000583266"/>
    </source>
</evidence>
<sequence length="171" mass="20008">MNKVALNTLIRQGVFYGDLKVGLTKQDVESRLGHPLNDVYIDTPDLSHYILEMKDGQMLSALFDKKDVCFELKLDLEENKQVDIGLQWYDHWESINEDTSLERLLTILTDLNIDWEFDGQRVYLQTLCIQLNNGLRLYYAFGEKAQGDYGFFSIRSLWDSHELTRIDFSKD</sequence>
<name>A0A848GJB7_9BACT</name>
<comment type="caution">
    <text evidence="1">The sequence shown here is derived from an EMBL/GenBank/DDBJ whole genome shotgun (WGS) entry which is preliminary data.</text>
</comment>
<dbReference type="Proteomes" id="UP000583266">
    <property type="component" value="Unassembled WGS sequence"/>
</dbReference>
<dbReference type="RefSeq" id="WP_169224548.1">
    <property type="nucleotide sequence ID" value="NZ_JABBGC010000001.1"/>
</dbReference>
<keyword evidence="2" id="KW-1185">Reference proteome</keyword>
<gene>
    <name evidence="1" type="ORF">HHL17_09835</name>
</gene>
<dbReference type="EMBL" id="JABBGC010000001">
    <property type="protein sequence ID" value="NML37489.1"/>
    <property type="molecule type" value="Genomic_DNA"/>
</dbReference>
<reference evidence="1 2" key="1">
    <citation type="submission" date="2020-04" db="EMBL/GenBank/DDBJ databases">
        <title>Chitinophaga sp. G-6-1-13 sp. nov., isolated from soil.</title>
        <authorList>
            <person name="Dahal R.H."/>
            <person name="Chaudhary D.K."/>
        </authorList>
    </citation>
    <scope>NUCLEOTIDE SEQUENCE [LARGE SCALE GENOMIC DNA]</scope>
    <source>
        <strain evidence="1 2">G-6-1-13</strain>
    </source>
</reference>